<dbReference type="InterPro" id="IPR051446">
    <property type="entry name" value="HTH_trans_reg/aminotransferase"/>
</dbReference>
<evidence type="ECO:0000313" key="2">
    <source>
        <dbReference type="EMBL" id="MBB0247417.1"/>
    </source>
</evidence>
<protein>
    <submittedName>
        <fullName evidence="2">Aminotransferase class I/II-fold pyridoxal phosphate-dependent enzyme</fullName>
    </submittedName>
</protein>
<dbReference type="GO" id="GO:0008483">
    <property type="term" value="F:transaminase activity"/>
    <property type="evidence" value="ECO:0007669"/>
    <property type="project" value="UniProtKB-KW"/>
</dbReference>
<dbReference type="InterPro" id="IPR015421">
    <property type="entry name" value="PyrdxlP-dep_Trfase_major"/>
</dbReference>
<keyword evidence="2" id="KW-0032">Aminotransferase</keyword>
<keyword evidence="2" id="KW-0808">Transferase</keyword>
<feature type="non-terminal residue" evidence="2">
    <location>
        <position position="157"/>
    </location>
</feature>
<sequence>VPEPGAGAHDVLRAAPARVDLTPGTPDLAAFPRAAWLRAERAVFADLPAADLGYGDPRGAAALRTAVAGWVGRTRGIAVDPEAVLVVSGTAQALGLLAEVLRAEGIDRVAVENPGSMGVRQVLRGRGLATPPIPVDTEGADIDALRAGGARAALLTP</sequence>
<reference evidence="3" key="1">
    <citation type="submission" date="2019-10" db="EMBL/GenBank/DDBJ databases">
        <title>Streptomyces sp. nov., a novel actinobacterium isolated from alkaline environment.</title>
        <authorList>
            <person name="Golinska P."/>
        </authorList>
    </citation>
    <scope>NUCLEOTIDE SEQUENCE [LARGE SCALE GENOMIC DNA]</scope>
    <source>
        <strain evidence="3">DSM 42118</strain>
    </source>
</reference>
<organism evidence="2 3">
    <name type="scientific">Streptomyces alkaliphilus</name>
    <dbReference type="NCBI Taxonomy" id="1472722"/>
    <lineage>
        <taxon>Bacteria</taxon>
        <taxon>Bacillati</taxon>
        <taxon>Actinomycetota</taxon>
        <taxon>Actinomycetes</taxon>
        <taxon>Kitasatosporales</taxon>
        <taxon>Streptomycetaceae</taxon>
        <taxon>Streptomyces</taxon>
    </lineage>
</organism>
<dbReference type="RefSeq" id="WP_182608590.1">
    <property type="nucleotide sequence ID" value="NZ_VKHT01001718.1"/>
</dbReference>
<evidence type="ECO:0000259" key="1">
    <source>
        <dbReference type="Pfam" id="PF00155"/>
    </source>
</evidence>
<dbReference type="InterPro" id="IPR004839">
    <property type="entry name" value="Aminotransferase_I/II_large"/>
</dbReference>
<dbReference type="SUPFAM" id="SSF53383">
    <property type="entry name" value="PLP-dependent transferases"/>
    <property type="match status" value="1"/>
</dbReference>
<feature type="non-terminal residue" evidence="2">
    <location>
        <position position="1"/>
    </location>
</feature>
<proteinExistence type="predicted"/>
<comment type="caution">
    <text evidence="2">The sequence shown here is derived from an EMBL/GenBank/DDBJ whole genome shotgun (WGS) entry which is preliminary data.</text>
</comment>
<dbReference type="Proteomes" id="UP000538929">
    <property type="component" value="Unassembled WGS sequence"/>
</dbReference>
<dbReference type="PANTHER" id="PTHR46577">
    <property type="entry name" value="HTH-TYPE TRANSCRIPTIONAL REGULATORY PROTEIN GABR"/>
    <property type="match status" value="1"/>
</dbReference>
<dbReference type="InterPro" id="IPR015424">
    <property type="entry name" value="PyrdxlP-dep_Trfase"/>
</dbReference>
<name>A0A7W3TID8_9ACTN</name>
<dbReference type="EMBL" id="VKHT01001718">
    <property type="protein sequence ID" value="MBB0247417.1"/>
    <property type="molecule type" value="Genomic_DNA"/>
</dbReference>
<dbReference type="GO" id="GO:0030170">
    <property type="term" value="F:pyridoxal phosphate binding"/>
    <property type="evidence" value="ECO:0007669"/>
    <property type="project" value="InterPro"/>
</dbReference>
<dbReference type="PANTHER" id="PTHR46577:SF1">
    <property type="entry name" value="HTH-TYPE TRANSCRIPTIONAL REGULATORY PROTEIN GABR"/>
    <property type="match status" value="1"/>
</dbReference>
<dbReference type="Pfam" id="PF00155">
    <property type="entry name" value="Aminotran_1_2"/>
    <property type="match status" value="1"/>
</dbReference>
<accession>A0A7W3TID8</accession>
<keyword evidence="3" id="KW-1185">Reference proteome</keyword>
<dbReference type="AlphaFoldDB" id="A0A7W3TID8"/>
<evidence type="ECO:0000313" key="3">
    <source>
        <dbReference type="Proteomes" id="UP000538929"/>
    </source>
</evidence>
<feature type="domain" description="Aminotransferase class I/classII large" evidence="1">
    <location>
        <begin position="34"/>
        <end position="146"/>
    </location>
</feature>
<dbReference type="Gene3D" id="3.40.640.10">
    <property type="entry name" value="Type I PLP-dependent aspartate aminotransferase-like (Major domain)"/>
    <property type="match status" value="1"/>
</dbReference>
<gene>
    <name evidence="2" type="ORF">FNQ90_25665</name>
</gene>